<dbReference type="Gene3D" id="2.160.10.10">
    <property type="entry name" value="Hexapeptide repeat proteins"/>
    <property type="match status" value="1"/>
</dbReference>
<dbReference type="SUPFAM" id="SSF51161">
    <property type="entry name" value="Trimeric LpxA-like enzymes"/>
    <property type="match status" value="1"/>
</dbReference>
<gene>
    <name evidence="5" type="ordered locus">KOX_00345</name>
</gene>
<dbReference type="RefSeq" id="WP_014226484.1">
    <property type="nucleotide sequence ID" value="NC_016612.1"/>
</dbReference>
<dbReference type="GO" id="GO:0016747">
    <property type="term" value="F:acyltransferase activity, transferring groups other than amino-acyl groups"/>
    <property type="evidence" value="ECO:0007669"/>
    <property type="project" value="UniProtKB-ARBA"/>
</dbReference>
<dbReference type="AlphaFoldDB" id="A0A0H3H2E8"/>
<protein>
    <submittedName>
        <fullName evidence="5">Transferase</fullName>
    </submittedName>
</protein>
<dbReference type="PANTHER" id="PTHR43300:SF11">
    <property type="entry name" value="ACETYLTRANSFERASE RV3034C-RELATED"/>
    <property type="match status" value="1"/>
</dbReference>
<dbReference type="Pfam" id="PF00132">
    <property type="entry name" value="Hexapep"/>
    <property type="match status" value="1"/>
</dbReference>
<dbReference type="Proteomes" id="UP000007843">
    <property type="component" value="Chromosome"/>
</dbReference>
<evidence type="ECO:0000256" key="1">
    <source>
        <dbReference type="ARBA" id="ARBA00007274"/>
    </source>
</evidence>
<evidence type="ECO:0000313" key="5">
    <source>
        <dbReference type="EMBL" id="AEX01816.1"/>
    </source>
</evidence>
<dbReference type="KEGG" id="kox:KOX_00345"/>
<dbReference type="EMBL" id="CP003218">
    <property type="protein sequence ID" value="AEX01816.1"/>
    <property type="molecule type" value="Genomic_DNA"/>
</dbReference>
<proteinExistence type="inferred from homology"/>
<keyword evidence="2 5" id="KW-0808">Transferase</keyword>
<dbReference type="InterPro" id="IPR001451">
    <property type="entry name" value="Hexapep"/>
</dbReference>
<dbReference type="CDD" id="cd03349">
    <property type="entry name" value="LbH_XAT"/>
    <property type="match status" value="1"/>
</dbReference>
<accession>A0A0H3H2E8</accession>
<organism evidence="5 6">
    <name type="scientific">Klebsiella michiganensis (strain ATCC 8724 / DSM 4798 / JCM 20051 / NBRC 3318 / NRRL B-199 / KCTC 1686 / BUCSAV 143 / CCM 1901)</name>
    <dbReference type="NCBI Taxonomy" id="1006551"/>
    <lineage>
        <taxon>Bacteria</taxon>
        <taxon>Pseudomonadati</taxon>
        <taxon>Pseudomonadota</taxon>
        <taxon>Gammaproteobacteria</taxon>
        <taxon>Enterobacterales</taxon>
        <taxon>Enterobacteriaceae</taxon>
        <taxon>Klebsiella/Raoultella group</taxon>
        <taxon>Klebsiella</taxon>
    </lineage>
</organism>
<sequence>MKIAFGELKPLLQAQRIFVGGQTLACSHAFYRDDLSIEIPENLATEAYTTYWGRCGERLASLGAFSYTRTLLPALINVGRYTSIADRLQVLGDRHPLEWASASPVFYAHHSGVMATLAADSGRTNQFYPFAKTPRPITIGNDVWIGQNVTLAQGITIGDGAVIAANALVVKDVAPYAIVGGNPAKIIRMRFSEAIIEQLMALRWWRYSAQDIAGYPVNQVERFCEQLAGRVAEGTMPPFSPPVLTVSMIKDFINNKQHPLRSAV</sequence>
<evidence type="ECO:0000256" key="4">
    <source>
        <dbReference type="ARBA" id="ARBA00023315"/>
    </source>
</evidence>
<evidence type="ECO:0000256" key="2">
    <source>
        <dbReference type="ARBA" id="ARBA00022679"/>
    </source>
</evidence>
<keyword evidence="3" id="KW-0677">Repeat</keyword>
<dbReference type="InterPro" id="IPR050179">
    <property type="entry name" value="Trans_hexapeptide_repeat"/>
</dbReference>
<reference evidence="5 6" key="1">
    <citation type="journal article" date="2012" name="J. Bacteriol.">
        <title>Complete genome sequence of Klebsiella oxytoca KCTC 1686, used in production of 2,3-butanediol.</title>
        <authorList>
            <person name="Shin S.H."/>
            <person name="Kim S."/>
            <person name="Kim J.Y."/>
            <person name="Lee S."/>
            <person name="Um Y."/>
            <person name="Oh M.K."/>
            <person name="Kim Y.R."/>
            <person name="Lee J."/>
            <person name="Yang K.S."/>
        </authorList>
    </citation>
    <scope>NUCLEOTIDE SEQUENCE [LARGE SCALE GENOMIC DNA]</scope>
    <source>
        <strain evidence="6">ATCC 8724 / DSM 4798 / JCM 20051 / NBRC 3318 / NRRL B-199 / KCTC 1686</strain>
    </source>
</reference>
<keyword evidence="4" id="KW-0012">Acyltransferase</keyword>
<dbReference type="PROSITE" id="PS00101">
    <property type="entry name" value="HEXAPEP_TRANSFERASES"/>
    <property type="match status" value="1"/>
</dbReference>
<comment type="similarity">
    <text evidence="1">Belongs to the transferase hexapeptide repeat family.</text>
</comment>
<dbReference type="HOGENOM" id="CLU_051638_5_0_6"/>
<dbReference type="InterPro" id="IPR011004">
    <property type="entry name" value="Trimer_LpxA-like_sf"/>
</dbReference>
<dbReference type="PANTHER" id="PTHR43300">
    <property type="entry name" value="ACETYLTRANSFERASE"/>
    <property type="match status" value="1"/>
</dbReference>
<name>A0A0H3H2E8_KLEM8</name>
<evidence type="ECO:0000313" key="6">
    <source>
        <dbReference type="Proteomes" id="UP000007843"/>
    </source>
</evidence>
<dbReference type="InterPro" id="IPR018357">
    <property type="entry name" value="Hexapep_transf_CS"/>
</dbReference>
<evidence type="ECO:0000256" key="3">
    <source>
        <dbReference type="ARBA" id="ARBA00022737"/>
    </source>
</evidence>